<evidence type="ECO:0000256" key="4">
    <source>
        <dbReference type="ARBA" id="ARBA00023239"/>
    </source>
</evidence>
<dbReference type="InterPro" id="IPR006913">
    <property type="entry name" value="CENP-V/GFA"/>
</dbReference>
<keyword evidence="4" id="KW-0456">Lyase</keyword>
<dbReference type="Gene3D" id="3.90.1590.10">
    <property type="entry name" value="glutathione-dependent formaldehyde- activating enzyme (gfa)"/>
    <property type="match status" value="1"/>
</dbReference>
<keyword evidence="7" id="KW-1185">Reference proteome</keyword>
<comment type="caution">
    <text evidence="6">The sequence shown here is derived from an EMBL/GenBank/DDBJ whole genome shotgun (WGS) entry which is preliminary data.</text>
</comment>
<sequence length="138" mass="15317">MTTVKGRCHCGQVEYTAKLDSLNHILCHCDACKVVSGSDYTLNQIVPKENFELTKGNLGTYTYSGDSGNPVHSYYCPNCTTHIYHHQTVAGPKYVIRTATLEGFKDWPVAAEIYAKNNIKWQPAIAPADHVFQLTPPS</sequence>
<evidence type="ECO:0000259" key="5">
    <source>
        <dbReference type="PROSITE" id="PS51891"/>
    </source>
</evidence>
<dbReference type="STRING" id="1447875.A0A2B7XQE1"/>
<dbReference type="Proteomes" id="UP000223968">
    <property type="component" value="Unassembled WGS sequence"/>
</dbReference>
<dbReference type="PANTHER" id="PTHR33337:SF30">
    <property type="entry name" value="DUF636 DOMAIN PROTEIN (AFU_ORTHOLOGUE AFUA_1G03180)"/>
    <property type="match status" value="1"/>
</dbReference>
<dbReference type="AlphaFoldDB" id="A0A2B7XQE1"/>
<proteinExistence type="inferred from homology"/>
<dbReference type="PANTHER" id="PTHR33337">
    <property type="entry name" value="GFA DOMAIN-CONTAINING PROTEIN"/>
    <property type="match status" value="1"/>
</dbReference>
<dbReference type="SUPFAM" id="SSF51316">
    <property type="entry name" value="Mss4-like"/>
    <property type="match status" value="1"/>
</dbReference>
<evidence type="ECO:0000256" key="1">
    <source>
        <dbReference type="ARBA" id="ARBA00005495"/>
    </source>
</evidence>
<reference evidence="6 7" key="1">
    <citation type="submission" date="2017-10" db="EMBL/GenBank/DDBJ databases">
        <title>Comparative genomics in systemic dimorphic fungi from Ajellomycetaceae.</title>
        <authorList>
            <person name="Munoz J.F."/>
            <person name="Mcewen J.G."/>
            <person name="Clay O.K."/>
            <person name="Cuomo C.A."/>
        </authorList>
    </citation>
    <scope>NUCLEOTIDE SEQUENCE [LARGE SCALE GENOMIC DNA]</scope>
    <source>
        <strain evidence="6 7">UAMH5409</strain>
    </source>
</reference>
<dbReference type="EMBL" id="PDNB01000076">
    <property type="protein sequence ID" value="PGH11179.1"/>
    <property type="molecule type" value="Genomic_DNA"/>
</dbReference>
<protein>
    <recommendedName>
        <fullName evidence="5">CENP-V/GFA domain-containing protein</fullName>
    </recommendedName>
</protein>
<organism evidence="6 7">
    <name type="scientific">Helicocarpus griseus UAMH5409</name>
    <dbReference type="NCBI Taxonomy" id="1447875"/>
    <lineage>
        <taxon>Eukaryota</taxon>
        <taxon>Fungi</taxon>
        <taxon>Dikarya</taxon>
        <taxon>Ascomycota</taxon>
        <taxon>Pezizomycotina</taxon>
        <taxon>Eurotiomycetes</taxon>
        <taxon>Eurotiomycetidae</taxon>
        <taxon>Onygenales</taxon>
        <taxon>Ajellomycetaceae</taxon>
        <taxon>Helicocarpus</taxon>
    </lineage>
</organism>
<gene>
    <name evidence="6" type="ORF">AJ79_05021</name>
</gene>
<evidence type="ECO:0000256" key="3">
    <source>
        <dbReference type="ARBA" id="ARBA00022833"/>
    </source>
</evidence>
<evidence type="ECO:0000313" key="6">
    <source>
        <dbReference type="EMBL" id="PGH11179.1"/>
    </source>
</evidence>
<keyword evidence="2" id="KW-0479">Metal-binding</keyword>
<evidence type="ECO:0000256" key="2">
    <source>
        <dbReference type="ARBA" id="ARBA00022723"/>
    </source>
</evidence>
<comment type="similarity">
    <text evidence="1">Belongs to the Gfa family.</text>
</comment>
<feature type="domain" description="CENP-V/GFA" evidence="5">
    <location>
        <begin position="4"/>
        <end position="122"/>
    </location>
</feature>
<dbReference type="GO" id="GO:0016846">
    <property type="term" value="F:carbon-sulfur lyase activity"/>
    <property type="evidence" value="ECO:0007669"/>
    <property type="project" value="InterPro"/>
</dbReference>
<dbReference type="InterPro" id="IPR011057">
    <property type="entry name" value="Mss4-like_sf"/>
</dbReference>
<evidence type="ECO:0000313" key="7">
    <source>
        <dbReference type="Proteomes" id="UP000223968"/>
    </source>
</evidence>
<dbReference type="Pfam" id="PF04828">
    <property type="entry name" value="GFA"/>
    <property type="match status" value="1"/>
</dbReference>
<dbReference type="GO" id="GO:0046872">
    <property type="term" value="F:metal ion binding"/>
    <property type="evidence" value="ECO:0007669"/>
    <property type="project" value="UniProtKB-KW"/>
</dbReference>
<dbReference type="OrthoDB" id="1601230at2759"/>
<keyword evidence="3" id="KW-0862">Zinc</keyword>
<accession>A0A2B7XQE1</accession>
<name>A0A2B7XQE1_9EURO</name>
<dbReference type="PROSITE" id="PS51891">
    <property type="entry name" value="CENP_V_GFA"/>
    <property type="match status" value="1"/>
</dbReference>